<dbReference type="EMBL" id="CP068046">
    <property type="protein sequence ID" value="QQR39650.1"/>
    <property type="molecule type" value="Genomic_DNA"/>
</dbReference>
<organism evidence="3 4">
    <name type="scientific">Devosia rhizoryzae</name>
    <dbReference type="NCBI Taxonomy" id="2774137"/>
    <lineage>
        <taxon>Bacteria</taxon>
        <taxon>Pseudomonadati</taxon>
        <taxon>Pseudomonadota</taxon>
        <taxon>Alphaproteobacteria</taxon>
        <taxon>Hyphomicrobiales</taxon>
        <taxon>Devosiaceae</taxon>
        <taxon>Devosia</taxon>
    </lineage>
</organism>
<keyword evidence="4" id="KW-1185">Reference proteome</keyword>
<sequence>MKTLAIAASFSLAALMVPAAVSAQEVTLGEQVVPAEQMTIVEDWCKELQAQQGLTGTQEPESTMTEEQAETAAGDMDEAIEGAIDLNTVTLEQCQDAGLTDQEGD</sequence>
<feature type="signal peptide" evidence="2">
    <location>
        <begin position="1"/>
        <end position="23"/>
    </location>
</feature>
<evidence type="ECO:0000313" key="3">
    <source>
        <dbReference type="EMBL" id="QQR39650.1"/>
    </source>
</evidence>
<reference evidence="3 4" key="1">
    <citation type="submission" date="2021-01" db="EMBL/GenBank/DDBJ databases">
        <title>Genome seq and assembly of Devosia sp. LEGU1.</title>
        <authorList>
            <person name="Chhetri G."/>
        </authorList>
    </citation>
    <scope>NUCLEOTIDE SEQUENCE [LARGE SCALE GENOMIC DNA]</scope>
    <source>
        <strain evidence="3 4">LEGU1</strain>
    </source>
</reference>
<proteinExistence type="predicted"/>
<protein>
    <submittedName>
        <fullName evidence="3">Uncharacterized protein</fullName>
    </submittedName>
</protein>
<accession>A0ABX7C5V7</accession>
<name>A0ABX7C5V7_9HYPH</name>
<feature type="compositionally biased region" description="Polar residues" evidence="1">
    <location>
        <begin position="51"/>
        <end position="66"/>
    </location>
</feature>
<feature type="region of interest" description="Disordered" evidence="1">
    <location>
        <begin position="51"/>
        <end position="73"/>
    </location>
</feature>
<evidence type="ECO:0000256" key="1">
    <source>
        <dbReference type="SAM" id="MobiDB-lite"/>
    </source>
</evidence>
<dbReference type="Proteomes" id="UP000595857">
    <property type="component" value="Chromosome"/>
</dbReference>
<dbReference type="RefSeq" id="WP_201634083.1">
    <property type="nucleotide sequence ID" value="NZ_CP068046.1"/>
</dbReference>
<evidence type="ECO:0000256" key="2">
    <source>
        <dbReference type="SAM" id="SignalP"/>
    </source>
</evidence>
<keyword evidence="2" id="KW-0732">Signal</keyword>
<evidence type="ECO:0000313" key="4">
    <source>
        <dbReference type="Proteomes" id="UP000595857"/>
    </source>
</evidence>
<feature type="chain" id="PRO_5046169600" evidence="2">
    <location>
        <begin position="24"/>
        <end position="105"/>
    </location>
</feature>
<gene>
    <name evidence="3" type="ORF">JI748_01115</name>
</gene>